<dbReference type="EMBL" id="OBML01000013">
    <property type="protein sequence ID" value="SOC23793.1"/>
    <property type="molecule type" value="Genomic_DNA"/>
</dbReference>
<dbReference type="InterPro" id="IPR036388">
    <property type="entry name" value="WH-like_DNA-bd_sf"/>
</dbReference>
<evidence type="ECO:0000313" key="3">
    <source>
        <dbReference type="Proteomes" id="UP000219331"/>
    </source>
</evidence>
<dbReference type="AlphaFoldDB" id="A0A285TM60"/>
<dbReference type="InterPro" id="IPR000835">
    <property type="entry name" value="HTH_MarR-typ"/>
</dbReference>
<sequence>MDDDRKPQSVEEFSRILSDLEFAIVNLSFGFHKWVEICMSASGTRGLSPMDILVLHGINLRARGRRLAEICMVLNIDDAHLVSYSLKKLLAADLARVHRRGRESHYETTELGDRTCDEYRRVRDEFLVPNIQWFLEGRSSTEMQQVTLFLKTMTAMYDQSGRSATAAAPSVLPPPVRTKR</sequence>
<gene>
    <name evidence="2" type="ORF">SAMN05421512_11371</name>
</gene>
<dbReference type="SUPFAM" id="SSF46785">
    <property type="entry name" value="Winged helix' DNA-binding domain"/>
    <property type="match status" value="1"/>
</dbReference>
<organism evidence="2 3">
    <name type="scientific">Stappia indica</name>
    <dbReference type="NCBI Taxonomy" id="538381"/>
    <lineage>
        <taxon>Bacteria</taxon>
        <taxon>Pseudomonadati</taxon>
        <taxon>Pseudomonadota</taxon>
        <taxon>Alphaproteobacteria</taxon>
        <taxon>Hyphomicrobiales</taxon>
        <taxon>Stappiaceae</taxon>
        <taxon>Stappia</taxon>
    </lineage>
</organism>
<accession>A0A285TM60</accession>
<feature type="domain" description="HTH marR-type" evidence="1">
    <location>
        <begin position="47"/>
        <end position="112"/>
    </location>
</feature>
<dbReference type="Pfam" id="PF13463">
    <property type="entry name" value="HTH_27"/>
    <property type="match status" value="1"/>
</dbReference>
<keyword evidence="3" id="KW-1185">Reference proteome</keyword>
<dbReference type="Proteomes" id="UP000219331">
    <property type="component" value="Unassembled WGS sequence"/>
</dbReference>
<evidence type="ECO:0000313" key="2">
    <source>
        <dbReference type="EMBL" id="SOC23793.1"/>
    </source>
</evidence>
<reference evidence="2 3" key="1">
    <citation type="submission" date="2017-08" db="EMBL/GenBank/DDBJ databases">
        <authorList>
            <person name="de Groot N.N."/>
        </authorList>
    </citation>
    <scope>NUCLEOTIDE SEQUENCE [LARGE SCALE GENOMIC DNA]</scope>
    <source>
        <strain evidence="2 3">USBA 352</strain>
    </source>
</reference>
<dbReference type="RefSeq" id="WP_176522162.1">
    <property type="nucleotide sequence ID" value="NZ_JAJGNR010000008.1"/>
</dbReference>
<protein>
    <submittedName>
        <fullName evidence="2">Predicted transcription regulator, contains HTH domain, MarR family</fullName>
    </submittedName>
</protein>
<proteinExistence type="predicted"/>
<dbReference type="GO" id="GO:0003700">
    <property type="term" value="F:DNA-binding transcription factor activity"/>
    <property type="evidence" value="ECO:0007669"/>
    <property type="project" value="InterPro"/>
</dbReference>
<evidence type="ECO:0000259" key="1">
    <source>
        <dbReference type="Pfam" id="PF13463"/>
    </source>
</evidence>
<dbReference type="STRING" id="538381.GCA_001696535_00555"/>
<dbReference type="InterPro" id="IPR036390">
    <property type="entry name" value="WH_DNA-bd_sf"/>
</dbReference>
<dbReference type="Gene3D" id="1.10.10.10">
    <property type="entry name" value="Winged helix-like DNA-binding domain superfamily/Winged helix DNA-binding domain"/>
    <property type="match status" value="1"/>
</dbReference>
<name>A0A285TM60_9HYPH</name>